<proteinExistence type="inferred from homology"/>
<feature type="region of interest" description="Disordered" evidence="5">
    <location>
        <begin position="124"/>
        <end position="149"/>
    </location>
</feature>
<reference evidence="7 8" key="1">
    <citation type="journal article" date="2018" name="Nat. Genet.">
        <title>The Rosa genome provides new insights in the design of modern roses.</title>
        <authorList>
            <person name="Bendahmane M."/>
        </authorList>
    </citation>
    <scope>NUCLEOTIDE SEQUENCE [LARGE SCALE GENOMIC DNA]</scope>
    <source>
        <strain evidence="8">cv. Old Blush</strain>
    </source>
</reference>
<keyword evidence="6" id="KW-1133">Transmembrane helix</keyword>
<keyword evidence="3" id="KW-0813">Transport</keyword>
<dbReference type="Proteomes" id="UP000238479">
    <property type="component" value="Chromosome 4"/>
</dbReference>
<keyword evidence="8" id="KW-1185">Reference proteome</keyword>
<keyword evidence="6" id="KW-0472">Membrane</keyword>
<organism evidence="7 8">
    <name type="scientific">Rosa chinensis</name>
    <name type="common">China rose</name>
    <dbReference type="NCBI Taxonomy" id="74649"/>
    <lineage>
        <taxon>Eukaryota</taxon>
        <taxon>Viridiplantae</taxon>
        <taxon>Streptophyta</taxon>
        <taxon>Embryophyta</taxon>
        <taxon>Tracheophyta</taxon>
        <taxon>Spermatophyta</taxon>
        <taxon>Magnoliopsida</taxon>
        <taxon>eudicotyledons</taxon>
        <taxon>Gunneridae</taxon>
        <taxon>Pentapetalae</taxon>
        <taxon>rosids</taxon>
        <taxon>fabids</taxon>
        <taxon>Rosales</taxon>
        <taxon>Rosaceae</taxon>
        <taxon>Rosoideae</taxon>
        <taxon>Rosoideae incertae sedis</taxon>
        <taxon>Rosa</taxon>
    </lineage>
</organism>
<dbReference type="Gramene" id="PRQ37489">
    <property type="protein sequence ID" value="PRQ37489"/>
    <property type="gene ID" value="RchiOBHm_Chr4g0403131"/>
</dbReference>
<evidence type="ECO:0000256" key="5">
    <source>
        <dbReference type="SAM" id="MobiDB-lite"/>
    </source>
</evidence>
<comment type="caution">
    <text evidence="7">The sequence shown here is derived from an EMBL/GenBank/DDBJ whole genome shotgun (WGS) entry which is preliminary data.</text>
</comment>
<feature type="transmembrane region" description="Helical" evidence="6">
    <location>
        <begin position="1093"/>
        <end position="1112"/>
    </location>
</feature>
<dbReference type="PANTHER" id="PTHR31344">
    <property type="entry name" value="NUCLEAR PORE COMPLEX PROTEIN NUP205"/>
    <property type="match status" value="1"/>
</dbReference>
<comment type="similarity">
    <text evidence="2">Belongs to the NUP186/NUP192/NUP205 family.</text>
</comment>
<dbReference type="GO" id="GO:0005643">
    <property type="term" value="C:nuclear pore"/>
    <property type="evidence" value="ECO:0007669"/>
    <property type="project" value="InterPro"/>
</dbReference>
<dbReference type="STRING" id="74649.A0A2P6QTN1"/>
<comment type="subcellular location">
    <subcellularLocation>
        <location evidence="1">Nucleus</location>
    </subcellularLocation>
</comment>
<evidence type="ECO:0000313" key="8">
    <source>
        <dbReference type="Proteomes" id="UP000238479"/>
    </source>
</evidence>
<evidence type="ECO:0000256" key="6">
    <source>
        <dbReference type="SAM" id="Phobius"/>
    </source>
</evidence>
<dbReference type="PANTHER" id="PTHR31344:SF0">
    <property type="entry name" value="NUCLEAR PORE COMPLEX PROTEIN NUP205"/>
    <property type="match status" value="1"/>
</dbReference>
<name>A0A2P6QTN1_ROSCH</name>
<evidence type="ECO:0000313" key="7">
    <source>
        <dbReference type="EMBL" id="PRQ37489.1"/>
    </source>
</evidence>
<keyword evidence="6" id="KW-0812">Transmembrane</keyword>
<keyword evidence="4" id="KW-0539">Nucleus</keyword>
<dbReference type="InterPro" id="IPR021827">
    <property type="entry name" value="Nup186/Nup192/Nup205"/>
</dbReference>
<protein>
    <submittedName>
        <fullName evidence="7">Putative armadillo-like helical protein</fullName>
    </submittedName>
</protein>
<evidence type="ECO:0000256" key="3">
    <source>
        <dbReference type="ARBA" id="ARBA00022448"/>
    </source>
</evidence>
<accession>A0A2P6QTN1</accession>
<evidence type="ECO:0000256" key="2">
    <source>
        <dbReference type="ARBA" id="ARBA00005892"/>
    </source>
</evidence>
<evidence type="ECO:0000256" key="1">
    <source>
        <dbReference type="ARBA" id="ARBA00004123"/>
    </source>
</evidence>
<sequence length="1141" mass="128325">MVDSTHSFSPIHSHMTHSVYSLPQTPNHLFYTTSQPLQHPRNFHSPCQHPPTPGEVYHHYPPTQPYCIPTNQFVPPPSTHEQPRPISDLKQVEIDLQLRPIPMEPDRVRDWEVPIVDSGYSSFTPEPTVKLKGAEKPPSPPRGSGELSHKDFELQGHKDHTDAKLCEMQKSFKSSTDAFMSEFREELRRLRASKQTPAGQVDNPLKFGSLPSSTHEIIPATIKASSSVVSSSNGNPIITSLNTGLNLSHHEVGTEPLAFAISTISTATLVCSDKSEEVVSGANTSCVTSSETKPNGVALILYRVYAKVVHIRMASLTAVKCIPTVAIRFLIQKVEAATSIWIALHDPEKSVTKAVEDFWDCYGNDFGTDYLGLFKACSHVHYTVRYPAAEVLAAALDKFPDSIQESLSTLLLMYVCDASLSENNVNTGWLKVDSEMVMCSADAQSDAKLWPWFILCLQLYHGETKKSILVYREAFNQMGEMSQTTLSHNGPTLAGKDNLIGIVAIIDWFRCALSEFGTVAALNAWLNDNFLCLPLENKPEKMTLFLADKLEKMGHKRLLTKSAAVMFVNKDGKYVALGSKDVDTFVVVIKKMEHEFIELRNHFLSQGVVNLLEEVSELAFAKFGPSVILLTGLQGIGKTTIFTTLKMAFLLCQVALTRMGKLQDERFLFSGSFSYDNYACFDIVMAKQLPNAACHSILFRLILGALRQESSEALRRWQYALLLSSFQYCQHMLDLDIPSTVLQFLLLDEQEVEDLDLQKISREQAEVAHGNFFILRKKAQSVLDLVINDSTQGCEIGEMMSLYILDAIICVDHDGVHSQNSMQQQAQTLEAELALLLKIKYLFASFISRDEDYYACVEGREIISNLSITAASKFLLNLLVQPEHEHRKWSAAISVGLISIGLYITDHKQKFEKCLGVVKSTFKRNQSFHQLYLPYVSVGKAFTSLPNEYQIDQVDVKAVIAIVIIQLHSNEATELCKGMDKLLQAFGIYIAFAYLAYHLCSVGPQLLIEQFIDVAFVGNFYDTNVDQWLPAHDERFICKGTKRISRRLLTLLQNPFANVRMGMMTPSCTSNDKLGVHEATKTDQLADKDNVSFHQWGITFVIFYFEFVYHFFMSQCCWYNILVKMLHMVDFFQDAPHAPRF</sequence>
<dbReference type="AlphaFoldDB" id="A0A2P6QTN1"/>
<gene>
    <name evidence="7" type="ORF">RchiOBHm_Chr4g0403131</name>
</gene>
<evidence type="ECO:0000256" key="4">
    <source>
        <dbReference type="ARBA" id="ARBA00023242"/>
    </source>
</evidence>
<dbReference type="EMBL" id="PDCK01000042">
    <property type="protein sequence ID" value="PRQ37489.1"/>
    <property type="molecule type" value="Genomic_DNA"/>
</dbReference>